<protein>
    <recommendedName>
        <fullName evidence="1">Smr domain-containing protein</fullName>
    </recommendedName>
</protein>
<accession>A0A9D5AS64</accession>
<dbReference type="InterPro" id="IPR011990">
    <property type="entry name" value="TPR-like_helical_dom_sf"/>
</dbReference>
<evidence type="ECO:0000313" key="3">
    <source>
        <dbReference type="Proteomes" id="UP001058974"/>
    </source>
</evidence>
<dbReference type="EMBL" id="JAMSHJ010000004">
    <property type="protein sequence ID" value="KAI5416949.1"/>
    <property type="molecule type" value="Genomic_DNA"/>
</dbReference>
<evidence type="ECO:0000313" key="2">
    <source>
        <dbReference type="EMBL" id="KAI5416949.1"/>
    </source>
</evidence>
<keyword evidence="3" id="KW-1185">Reference proteome</keyword>
<dbReference type="Proteomes" id="UP001058974">
    <property type="component" value="Chromosome 4"/>
</dbReference>
<dbReference type="Gramene" id="Psat04G0180700-T1">
    <property type="protein sequence ID" value="KAI5416949.1"/>
    <property type="gene ID" value="KIW84_041807"/>
</dbReference>
<organism evidence="2 3">
    <name type="scientific">Pisum sativum</name>
    <name type="common">Garden pea</name>
    <name type="synonym">Lathyrus oleraceus</name>
    <dbReference type="NCBI Taxonomy" id="3888"/>
    <lineage>
        <taxon>Eukaryota</taxon>
        <taxon>Viridiplantae</taxon>
        <taxon>Streptophyta</taxon>
        <taxon>Embryophyta</taxon>
        <taxon>Tracheophyta</taxon>
        <taxon>Spermatophyta</taxon>
        <taxon>Magnoliopsida</taxon>
        <taxon>eudicotyledons</taxon>
        <taxon>Gunneridae</taxon>
        <taxon>Pentapetalae</taxon>
        <taxon>rosids</taxon>
        <taxon>fabids</taxon>
        <taxon>Fabales</taxon>
        <taxon>Fabaceae</taxon>
        <taxon>Papilionoideae</taxon>
        <taxon>50 kb inversion clade</taxon>
        <taxon>NPAAA clade</taxon>
        <taxon>Hologalegina</taxon>
        <taxon>IRL clade</taxon>
        <taxon>Fabeae</taxon>
        <taxon>Lathyrus</taxon>
    </lineage>
</organism>
<dbReference type="AlphaFoldDB" id="A0A9D5AS64"/>
<evidence type="ECO:0000259" key="1">
    <source>
        <dbReference type="PROSITE" id="PS50828"/>
    </source>
</evidence>
<sequence>MWNFANALLQLKYGHIQLHNRCMLTDSSFGVWSSWFLLSILMNNHLQFLLMVLFQNKPGEDQILKMFQQPASEKVGHVKNLRRGQQDLHCIFWLFQKMHERHIKPNVITFLAILNASSRCNSYDDDAKVLDTLRLFDSQVYGVVHDWLLNMHMTLLQGSELPKIVNWGKHGKVVGEGTLKRTIETLLNRMGYPFRFAEHNMGRLTSFGDLVATWLRQLDVINMLGLYDVFTHS</sequence>
<feature type="domain" description="Smr" evidence="1">
    <location>
        <begin position="167"/>
        <end position="215"/>
    </location>
</feature>
<comment type="caution">
    <text evidence="2">The sequence shown here is derived from an EMBL/GenBank/DDBJ whole genome shotgun (WGS) entry which is preliminary data.</text>
</comment>
<dbReference type="Gene3D" id="1.25.40.10">
    <property type="entry name" value="Tetratricopeptide repeat domain"/>
    <property type="match status" value="1"/>
</dbReference>
<dbReference type="InterPro" id="IPR002625">
    <property type="entry name" value="Smr_dom"/>
</dbReference>
<gene>
    <name evidence="2" type="ORF">KIW84_041807</name>
</gene>
<reference evidence="2 3" key="1">
    <citation type="journal article" date="2022" name="Nat. Genet.">
        <title>Improved pea reference genome and pan-genome highlight genomic features and evolutionary characteristics.</title>
        <authorList>
            <person name="Yang T."/>
            <person name="Liu R."/>
            <person name="Luo Y."/>
            <person name="Hu S."/>
            <person name="Wang D."/>
            <person name="Wang C."/>
            <person name="Pandey M.K."/>
            <person name="Ge S."/>
            <person name="Xu Q."/>
            <person name="Li N."/>
            <person name="Li G."/>
            <person name="Huang Y."/>
            <person name="Saxena R.K."/>
            <person name="Ji Y."/>
            <person name="Li M."/>
            <person name="Yan X."/>
            <person name="He Y."/>
            <person name="Liu Y."/>
            <person name="Wang X."/>
            <person name="Xiang C."/>
            <person name="Varshney R.K."/>
            <person name="Ding H."/>
            <person name="Gao S."/>
            <person name="Zong X."/>
        </authorList>
    </citation>
    <scope>NUCLEOTIDE SEQUENCE [LARGE SCALE GENOMIC DNA]</scope>
    <source>
        <strain evidence="2 3">cv. Zhongwan 6</strain>
    </source>
</reference>
<name>A0A9D5AS64_PEA</name>
<dbReference type="PROSITE" id="PS50828">
    <property type="entry name" value="SMR"/>
    <property type="match status" value="1"/>
</dbReference>
<proteinExistence type="predicted"/>